<comment type="caution">
    <text evidence="1">The sequence shown here is derived from an EMBL/GenBank/DDBJ whole genome shotgun (WGS) entry which is preliminary data.</text>
</comment>
<evidence type="ECO:0000313" key="2">
    <source>
        <dbReference type="Proteomes" id="UP000762676"/>
    </source>
</evidence>
<reference evidence="1 2" key="1">
    <citation type="journal article" date="2021" name="Elife">
        <title>Chloroplast acquisition without the gene transfer in kleptoplastic sea slugs, Plakobranchus ocellatus.</title>
        <authorList>
            <person name="Maeda T."/>
            <person name="Takahashi S."/>
            <person name="Yoshida T."/>
            <person name="Shimamura S."/>
            <person name="Takaki Y."/>
            <person name="Nagai Y."/>
            <person name="Toyoda A."/>
            <person name="Suzuki Y."/>
            <person name="Arimoto A."/>
            <person name="Ishii H."/>
            <person name="Satoh N."/>
            <person name="Nishiyama T."/>
            <person name="Hasebe M."/>
            <person name="Maruyama T."/>
            <person name="Minagawa J."/>
            <person name="Obokata J."/>
            <person name="Shigenobu S."/>
        </authorList>
    </citation>
    <scope>NUCLEOTIDE SEQUENCE [LARGE SCALE GENOMIC DNA]</scope>
</reference>
<dbReference type="AlphaFoldDB" id="A0AAV4F4V1"/>
<sequence length="132" mass="14204">MEGQFSAWRRLGVAANAPGKKRCDQNPSTRGRFTQSFVVLVNSYSWRAAGRPRGSMGSDMYKKMALLDIQQQSSTVLMVCALVAGAVAGDLVYDRYRGTDGVGGLAELGMGPYGYSHGRFDSRGFGKVSGHS</sequence>
<name>A0AAV4F4V1_9GAST</name>
<organism evidence="1 2">
    <name type="scientific">Elysia marginata</name>
    <dbReference type="NCBI Taxonomy" id="1093978"/>
    <lineage>
        <taxon>Eukaryota</taxon>
        <taxon>Metazoa</taxon>
        <taxon>Spiralia</taxon>
        <taxon>Lophotrochozoa</taxon>
        <taxon>Mollusca</taxon>
        <taxon>Gastropoda</taxon>
        <taxon>Heterobranchia</taxon>
        <taxon>Euthyneura</taxon>
        <taxon>Panpulmonata</taxon>
        <taxon>Sacoglossa</taxon>
        <taxon>Placobranchoidea</taxon>
        <taxon>Plakobranchidae</taxon>
        <taxon>Elysia</taxon>
    </lineage>
</organism>
<dbReference type="Proteomes" id="UP000762676">
    <property type="component" value="Unassembled WGS sequence"/>
</dbReference>
<dbReference type="EMBL" id="BMAT01000528">
    <property type="protein sequence ID" value="GFR67728.1"/>
    <property type="molecule type" value="Genomic_DNA"/>
</dbReference>
<evidence type="ECO:0000313" key="1">
    <source>
        <dbReference type="EMBL" id="GFR67728.1"/>
    </source>
</evidence>
<accession>A0AAV4F4V1</accession>
<proteinExistence type="predicted"/>
<keyword evidence="2" id="KW-1185">Reference proteome</keyword>
<gene>
    <name evidence="1" type="ORF">ElyMa_000258400</name>
</gene>
<protein>
    <submittedName>
        <fullName evidence="1">Uncharacterized protein</fullName>
    </submittedName>
</protein>